<feature type="compositionally biased region" description="Polar residues" evidence="9">
    <location>
        <begin position="649"/>
        <end position="670"/>
    </location>
</feature>
<feature type="compositionally biased region" description="Low complexity" evidence="9">
    <location>
        <begin position="119"/>
        <end position="129"/>
    </location>
</feature>
<comment type="similarity">
    <text evidence="2">Belongs to the major royal jelly protein family.</text>
</comment>
<dbReference type="InterPro" id="IPR017996">
    <property type="entry name" value="MRJP/yellow-related"/>
</dbReference>
<evidence type="ECO:0000256" key="3">
    <source>
        <dbReference type="ARBA" id="ARBA00022448"/>
    </source>
</evidence>
<feature type="compositionally biased region" description="Polar residues" evidence="9">
    <location>
        <begin position="1"/>
        <end position="12"/>
    </location>
</feature>
<dbReference type="CDD" id="cd00171">
    <property type="entry name" value="Sec7"/>
    <property type="match status" value="1"/>
</dbReference>
<dbReference type="PANTHER" id="PTHR10663:SF375">
    <property type="entry name" value="LD29171P"/>
    <property type="match status" value="1"/>
</dbReference>
<dbReference type="InterPro" id="IPR023394">
    <property type="entry name" value="Sec7_C_sf"/>
</dbReference>
<dbReference type="GO" id="GO:0015031">
    <property type="term" value="P:protein transport"/>
    <property type="evidence" value="ECO:0007669"/>
    <property type="project" value="UniProtKB-KW"/>
</dbReference>
<feature type="compositionally biased region" description="Low complexity" evidence="9">
    <location>
        <begin position="73"/>
        <end position="86"/>
    </location>
</feature>
<feature type="compositionally biased region" description="Acidic residues" evidence="9">
    <location>
        <begin position="357"/>
        <end position="371"/>
    </location>
</feature>
<evidence type="ECO:0000256" key="5">
    <source>
        <dbReference type="ARBA" id="ARBA00022525"/>
    </source>
</evidence>
<dbReference type="Proteomes" id="UP000596902">
    <property type="component" value="Unassembled WGS sequence"/>
</dbReference>
<comment type="caution">
    <text evidence="11">The sequence shown here is derived from an EMBL/GenBank/DDBJ whole genome shotgun (WGS) entry which is preliminary data.</text>
</comment>
<feature type="compositionally biased region" description="Basic and acidic residues" evidence="9">
    <location>
        <begin position="372"/>
        <end position="381"/>
    </location>
</feature>
<dbReference type="Pfam" id="PF16213">
    <property type="entry name" value="DCB"/>
    <property type="match status" value="1"/>
</dbReference>
<dbReference type="Gene3D" id="1.10.1000.11">
    <property type="entry name" value="Arf Nucleotide-binding Site Opener,domain 2"/>
    <property type="match status" value="1"/>
</dbReference>
<dbReference type="Pfam" id="PF20252">
    <property type="entry name" value="BIG2_C"/>
    <property type="match status" value="1"/>
</dbReference>
<feature type="compositionally biased region" description="Polar residues" evidence="9">
    <location>
        <begin position="1641"/>
        <end position="1665"/>
    </location>
</feature>
<dbReference type="Pfam" id="PF09324">
    <property type="entry name" value="Sec7-like_HDS"/>
    <property type="match status" value="1"/>
</dbReference>
<reference evidence="11" key="2">
    <citation type="submission" date="2020-08" db="EMBL/GenBank/DDBJ databases">
        <title>Draft Genome Sequence of Cumin Blight Pathogen Alternaria burnsii.</title>
        <authorList>
            <person name="Feng Z."/>
        </authorList>
    </citation>
    <scope>NUCLEOTIDE SEQUENCE</scope>
    <source>
        <strain evidence="11">CBS107.38</strain>
    </source>
</reference>
<feature type="compositionally biased region" description="Basic and acidic residues" evidence="9">
    <location>
        <begin position="102"/>
        <end position="115"/>
    </location>
</feature>
<reference evidence="11" key="1">
    <citation type="submission" date="2020-01" db="EMBL/GenBank/DDBJ databases">
        <authorList>
            <person name="Feng Z.H.Z."/>
        </authorList>
    </citation>
    <scope>NUCLEOTIDE SEQUENCE</scope>
    <source>
        <strain evidence="11">CBS107.38</strain>
    </source>
</reference>
<comment type="subcellular location">
    <subcellularLocation>
        <location evidence="8">Cytoplasmic vesicle</location>
        <location evidence="8">COPI-coated vesicle membrane</location>
    </subcellularLocation>
    <subcellularLocation>
        <location evidence="1">Secreted</location>
    </subcellularLocation>
</comment>
<evidence type="ECO:0000256" key="1">
    <source>
        <dbReference type="ARBA" id="ARBA00004613"/>
    </source>
</evidence>
<dbReference type="SUPFAM" id="SSF101898">
    <property type="entry name" value="NHL repeat"/>
    <property type="match status" value="1"/>
</dbReference>
<dbReference type="PROSITE" id="PS50190">
    <property type="entry name" value="SEC7"/>
    <property type="match status" value="1"/>
</dbReference>
<dbReference type="Pfam" id="PF03022">
    <property type="entry name" value="MRJP"/>
    <property type="match status" value="1"/>
</dbReference>
<feature type="compositionally biased region" description="Acidic residues" evidence="9">
    <location>
        <begin position="37"/>
        <end position="47"/>
    </location>
</feature>
<dbReference type="GO" id="GO:0005576">
    <property type="term" value="C:extracellular region"/>
    <property type="evidence" value="ECO:0007669"/>
    <property type="project" value="UniProtKB-SubCell"/>
</dbReference>
<dbReference type="GeneID" id="62201089"/>
<evidence type="ECO:0000256" key="7">
    <source>
        <dbReference type="ARBA" id="ARBA00023136"/>
    </source>
</evidence>
<dbReference type="InterPro" id="IPR016024">
    <property type="entry name" value="ARM-type_fold"/>
</dbReference>
<evidence type="ECO:0000256" key="6">
    <source>
        <dbReference type="ARBA" id="ARBA00022927"/>
    </source>
</evidence>
<organism evidence="11 12">
    <name type="scientific">Alternaria burnsii</name>
    <dbReference type="NCBI Taxonomy" id="1187904"/>
    <lineage>
        <taxon>Eukaryota</taxon>
        <taxon>Fungi</taxon>
        <taxon>Dikarya</taxon>
        <taxon>Ascomycota</taxon>
        <taxon>Pezizomycotina</taxon>
        <taxon>Dothideomycetes</taxon>
        <taxon>Pleosporomycetidae</taxon>
        <taxon>Pleosporales</taxon>
        <taxon>Pleosporineae</taxon>
        <taxon>Pleosporaceae</taxon>
        <taxon>Alternaria</taxon>
        <taxon>Alternaria sect. Alternaria</taxon>
    </lineage>
</organism>
<keyword evidence="5" id="KW-0964">Secreted</keyword>
<dbReference type="GO" id="GO:0030663">
    <property type="term" value="C:COPI-coated vesicle membrane"/>
    <property type="evidence" value="ECO:0007669"/>
    <property type="project" value="UniProtKB-SubCell"/>
</dbReference>
<dbReference type="RefSeq" id="XP_038789189.1">
    <property type="nucleotide sequence ID" value="XM_038927911.1"/>
</dbReference>
<dbReference type="InterPro" id="IPR032629">
    <property type="entry name" value="DCB_dom"/>
</dbReference>
<dbReference type="InterPro" id="IPR035999">
    <property type="entry name" value="Sec7_dom_sf"/>
</dbReference>
<dbReference type="SMART" id="SM00222">
    <property type="entry name" value="Sec7"/>
    <property type="match status" value="1"/>
</dbReference>
<evidence type="ECO:0000256" key="8">
    <source>
        <dbReference type="ARBA" id="ARBA00060451"/>
    </source>
</evidence>
<proteinExistence type="inferred from homology"/>
<dbReference type="FunFam" id="1.10.220.20:FF:000002">
    <property type="entry name" value="Brefeldin A-inhibited guanine nucleotide-exchange protein 1"/>
    <property type="match status" value="1"/>
</dbReference>
<accession>A0A8H7B7Q9</accession>
<dbReference type="GO" id="GO:0032012">
    <property type="term" value="P:regulation of ARF protein signal transduction"/>
    <property type="evidence" value="ECO:0007669"/>
    <property type="project" value="InterPro"/>
</dbReference>
<dbReference type="Pfam" id="PF12783">
    <property type="entry name" value="Sec7-like_HUS"/>
    <property type="match status" value="1"/>
</dbReference>
<dbReference type="InterPro" id="IPR032691">
    <property type="entry name" value="Mon2/Sec7/BIG1-like_HUS"/>
</dbReference>
<feature type="region of interest" description="Disordered" evidence="9">
    <location>
        <begin position="1157"/>
        <end position="1191"/>
    </location>
</feature>
<feature type="region of interest" description="Disordered" evidence="9">
    <location>
        <begin position="645"/>
        <end position="674"/>
    </location>
</feature>
<dbReference type="SUPFAM" id="SSF48371">
    <property type="entry name" value="ARM repeat"/>
    <property type="match status" value="1"/>
</dbReference>
<sequence>MADTDAQPTQTDQVDKPRSMEEQEEEERETHPYNTGGEEDSDSDSESEQASASEHGEDTSSPAPEAPQEEADTSTPAPAPATEAPSLNVPDGGDAPRSSEQIFDHRLPLENRPRTDSQSTVATTATRPSTRSSLVFVVTALETIAASKDARKNKKLGDSTNAALSAIKNEGDPARINPEVLFEPLQLASEAPNVPVSITALDCIGKLISYSYFSVPVEPRADNSEEVPPLIERAIDTICDCFQGEATAPEVQLQIVKSLLAAILNDKIVVHGAGLLKAVRLTYNIFLLSKSSANQQVAQGALTQMVGTVFERVKTRLAVKEARLNLSRSSLNEKGQSEESVQQDEGSTEDTNGSEANGEDGEDEHDAEAAEPSDKAVDRHTGPKITLQSFENNMSFNDDRIHDNAPTLVTRIKGKAGSRHASGQESSPHVNTEEEEEDEIFVKDAYLVFRAMCRLSTKGLTVDHAHDVRSQGMRSKLLSLHMIHTILFNNIAVFVSPYATIRSGSDEPTSFIQAVKQYLCLSLSRNGASSVKQVFEVACEIFWQMLKYLRISLKKEVEVFLKEIYLATLDKRSAPAFQKQYILTIFGRLAADPRALVEIYLNYDCDRTALDNMFQRVVEHLSKISSNPVTITAVQQQAYQDQREKQSRQMDWQSRGTLPPSLTTVSMNSSHDTEHGYPQEYAMKQESLEALVEILRSLVNWAQQALPENTKQNNPDMRPSLDDLRVSTDTRFAAESPMVGADSGTVTPLAEDDYSQLEKAKQRKTALTNALRQFNYKPKRGLKALIAEGFIPSNKPEDIARFFLDNDQVDKTALGEFLGEGDPENIAIMHAFVDWMDFTKTRFTDALRRFLQSFRLPGEGQKIDRFMLKFAERYITGNPNAFANADTAYVLAYSVIMLNVDQHSRKMKGPRMTPQEFIKNNRGINDSADLPDEYLQAIYDEISQNEIVLNTEQEAAADKGLLNQQPAGGLSSIGQVLTGGARDLQREAIVQASEAMANKTEQLYKQLLRAQRRTAAALPVSKFIPASSSKHVGPMFEVSWMPILTALSGQAQDHNIEIVRLCIEGIKLAIRISCLFDLDSSRQAFVAFLSRFTNLYNVSEMKARNMEALKALIEIAQTEGNLLRESWREVLTCVSQLDRFQLISSGIDERAVPDVLKSNSGTAQSRKNLNVPANRQRPKSQASTMSFHSEVAEESRSTDIVRGVDRIFTNSANLSGEAIVDFVKALVQVSWQEIQSSGQSESPRTYSLQKLVEISGYNMTRVRFEWTNIWQVLGAHFNEVGCHTNTNVVYFALNSLRQLSMKFMEIEELPGFKFQKDFLKPFEHIINNTNVVSVKDMVLRCLIQMIQARGENIRSGWKTMFGVFTVAAREPYEGIVNLAFENVTQVYNTRFGVVISQGAFADFIVCLTEFSKNFKFQKKSLQAIELLKSSVPKMLRTPECSLSARAGYLKDSEKGSSIPKQPSRQTQEEQFWFPVLFAFHDVLMTGEDLEVRSRALQYLFDTLISYGGDFPRDFWDMLWRQLLYPIFMVLKSKSEMTKVLNHEELSVWLSTTMIQALRNMIKLFTHFFDSLEYMLDRFLDLLALCICQENDTLARIGSNCLQQLILQNVQKFQADHWSQIVKAFVDLFQRTEATALFSAATGGSSAQTNSTNGTGKTSDLTTPTSDGPPGELSLQTPAEEPKMDNALGINGLSGARRPSLVTSDSASISGGVEQRMPSPLPKRQTQELEDYRPDDQTLQQPPVVVTAARRRFFNQIITKCVLQLLMIETVQELFTNEAVYEKIPSGELLRLMAVLKKSYHFAKRFNANRDLRSRLFREGFMKQPPNLLKQESGSASVYVSILFRMYHDTSNDRAASRADTEAALIPLCEDIIASYVDLDEETQQRNIVTWRPVVVTVLDGYTGLPDNDFEKNIDLFAPLVVGLLGTEMAPDVQRSVQALVGRIFERKLGMEKQPLMPAISRSPRGSFVGSPSQRRVSKSGRSGDHLIIYLRDHHDRQSRFMQNITWEMRSSILSVVALTGSAAAQVTFQNSSGSILRVDTGSYGPEIEEYHYYYSQWPIGLAISSAGRFFATYTRGSYAYTLGEVVNKTAEVPYPSAGLNLPVSQLNTSWNGIPFGSGNSTGLISVQALYITPENDRRPETLWVVDTGRPTIMDATGAPSMPYAQPGGPKILGINLANDSVYATYTFPPSVHFPDSYMNDIRFDLRPNTTASRSGVAYIVDSSDEGRPGFIILDLGTGKSWRRLTQHPSTLRVDRDVPSYQGNPFYQRTIGQPIQTLREGLDGIQISADGSTIYYSPLTSNYLYSVPAANLLTPSSDPLAEIMAANNVTNLGQRGGNANGFEGDNNGLVYQCMPEHNAIYVYDPETLRTEPFVRDPRIIWPDGASIGEDGYLYMNINQLPYQPNWNEGVDGRTFPGAVLRVKLPNGGKKIMTLG</sequence>
<keyword evidence="3" id="KW-0813">Transport</keyword>
<feature type="region of interest" description="Disordered" evidence="9">
    <location>
        <begin position="414"/>
        <end position="436"/>
    </location>
</feature>
<dbReference type="InterPro" id="IPR046455">
    <property type="entry name" value="Sec7/BIG1-like_C"/>
</dbReference>
<keyword evidence="4" id="KW-0963">Cytoplasm</keyword>
<evidence type="ECO:0000259" key="10">
    <source>
        <dbReference type="PROSITE" id="PS50190"/>
    </source>
</evidence>
<dbReference type="EMBL" id="JAAABM010000003">
    <property type="protein sequence ID" value="KAF7679116.1"/>
    <property type="molecule type" value="Genomic_DNA"/>
</dbReference>
<evidence type="ECO:0000256" key="9">
    <source>
        <dbReference type="SAM" id="MobiDB-lite"/>
    </source>
</evidence>
<feature type="compositionally biased region" description="Polar residues" evidence="9">
    <location>
        <begin position="1157"/>
        <end position="1187"/>
    </location>
</feature>
<gene>
    <name evidence="11" type="ORF">GT037_002864</name>
</gene>
<feature type="region of interest" description="Disordered" evidence="9">
    <location>
        <begin position="1961"/>
        <end position="1980"/>
    </location>
</feature>
<feature type="compositionally biased region" description="Polar residues" evidence="9">
    <location>
        <begin position="421"/>
        <end position="430"/>
    </location>
</feature>
<dbReference type="InterPro" id="IPR015403">
    <property type="entry name" value="Mon2/Sec7/BIG1-like_HDS"/>
</dbReference>
<dbReference type="SUPFAM" id="SSF48425">
    <property type="entry name" value="Sec7 domain"/>
    <property type="match status" value="1"/>
</dbReference>
<keyword evidence="6" id="KW-0653">Protein transport</keyword>
<evidence type="ECO:0000256" key="2">
    <source>
        <dbReference type="ARBA" id="ARBA00009127"/>
    </source>
</evidence>
<protein>
    <recommendedName>
        <fullName evidence="10">SEC7 domain-containing protein</fullName>
    </recommendedName>
</protein>
<dbReference type="InterPro" id="IPR011042">
    <property type="entry name" value="6-blade_b-propeller_TolB-like"/>
</dbReference>
<feature type="region of interest" description="Disordered" evidence="9">
    <location>
        <begin position="1639"/>
        <end position="1722"/>
    </location>
</feature>
<dbReference type="FunFam" id="1.10.1000.11:FF:000003">
    <property type="entry name" value="Brefeldin A-inhibited guanine nucleotide-exchange protein 1"/>
    <property type="match status" value="1"/>
</dbReference>
<keyword evidence="12" id="KW-1185">Reference proteome</keyword>
<dbReference type="Gene3D" id="1.10.220.20">
    <property type="match status" value="1"/>
</dbReference>
<evidence type="ECO:0000313" key="11">
    <source>
        <dbReference type="EMBL" id="KAF7679116.1"/>
    </source>
</evidence>
<dbReference type="PANTHER" id="PTHR10663">
    <property type="entry name" value="GUANYL-NUCLEOTIDE EXCHANGE FACTOR"/>
    <property type="match status" value="1"/>
</dbReference>
<feature type="region of interest" description="Disordered" evidence="9">
    <location>
        <begin position="1"/>
        <end position="129"/>
    </location>
</feature>
<dbReference type="InterPro" id="IPR000904">
    <property type="entry name" value="Sec7_dom"/>
</dbReference>
<dbReference type="Pfam" id="PF01369">
    <property type="entry name" value="Sec7"/>
    <property type="match status" value="1"/>
</dbReference>
<dbReference type="Gene3D" id="2.120.10.30">
    <property type="entry name" value="TolB, C-terminal domain"/>
    <property type="match status" value="1"/>
</dbReference>
<name>A0A8H7B7Q9_9PLEO</name>
<feature type="region of interest" description="Disordered" evidence="9">
    <location>
        <begin position="329"/>
        <end position="382"/>
    </location>
</feature>
<evidence type="ECO:0000313" key="12">
    <source>
        <dbReference type="Proteomes" id="UP000596902"/>
    </source>
</evidence>
<evidence type="ECO:0000256" key="4">
    <source>
        <dbReference type="ARBA" id="ARBA00022490"/>
    </source>
</evidence>
<feature type="domain" description="SEC7" evidence="10">
    <location>
        <begin position="756"/>
        <end position="945"/>
    </location>
</feature>
<keyword evidence="7" id="KW-0472">Membrane</keyword>
<feature type="compositionally biased region" description="Polar residues" evidence="9">
    <location>
        <begin position="329"/>
        <end position="354"/>
    </location>
</feature>
<dbReference type="GO" id="GO:0005085">
    <property type="term" value="F:guanyl-nucleotide exchange factor activity"/>
    <property type="evidence" value="ECO:0007669"/>
    <property type="project" value="InterPro"/>
</dbReference>